<evidence type="ECO:0000313" key="2">
    <source>
        <dbReference type="Proteomes" id="UP000030108"/>
    </source>
</evidence>
<dbReference type="EMBL" id="JATN01000312">
    <property type="protein sequence ID" value="EUC64771.1"/>
    <property type="molecule type" value="Genomic_DNA"/>
</dbReference>
<name>X8JNQ1_9AGAM</name>
<keyword evidence="1" id="KW-0472">Membrane</keyword>
<organism evidence="1 2">
    <name type="scientific">Rhizoctonia solani AG-3 Rhs1AP</name>
    <dbReference type="NCBI Taxonomy" id="1086054"/>
    <lineage>
        <taxon>Eukaryota</taxon>
        <taxon>Fungi</taxon>
        <taxon>Dikarya</taxon>
        <taxon>Basidiomycota</taxon>
        <taxon>Agaricomycotina</taxon>
        <taxon>Agaricomycetes</taxon>
        <taxon>Cantharellales</taxon>
        <taxon>Ceratobasidiaceae</taxon>
        <taxon>Rhizoctonia</taxon>
    </lineage>
</organism>
<evidence type="ECO:0000313" key="1">
    <source>
        <dbReference type="EMBL" id="EUC64771.1"/>
    </source>
</evidence>
<protein>
    <submittedName>
        <fullName evidence="1">Transmembrane protein, putative</fullName>
    </submittedName>
</protein>
<keyword evidence="1" id="KW-0812">Transmembrane</keyword>
<dbReference type="Proteomes" id="UP000030108">
    <property type="component" value="Unassembled WGS sequence"/>
</dbReference>
<proteinExistence type="predicted"/>
<gene>
    <name evidence="1" type="ORF">RSOL_492210</name>
</gene>
<dbReference type="AlphaFoldDB" id="X8JNQ1"/>
<comment type="caution">
    <text evidence="1">The sequence shown here is derived from an EMBL/GenBank/DDBJ whole genome shotgun (WGS) entry which is preliminary data.</text>
</comment>
<reference evidence="2" key="1">
    <citation type="journal article" date="2014" name="Genome Announc.">
        <title>Draft genome sequence of the plant-pathogenic soil fungus Rhizoctonia solani anastomosis group 3 strain Rhs1AP.</title>
        <authorList>
            <person name="Cubeta M.A."/>
            <person name="Thomas E."/>
            <person name="Dean R.A."/>
            <person name="Jabaji S."/>
            <person name="Neate S.M."/>
            <person name="Tavantzis S."/>
            <person name="Toda T."/>
            <person name="Vilgalys R."/>
            <person name="Bharathan N."/>
            <person name="Fedorova-Abrams N."/>
            <person name="Pakala S.B."/>
            <person name="Pakala S.M."/>
            <person name="Zafar N."/>
            <person name="Joardar V."/>
            <person name="Losada L."/>
            <person name="Nierman W.C."/>
        </authorList>
    </citation>
    <scope>NUCLEOTIDE SEQUENCE [LARGE SCALE GENOMIC DNA]</scope>
    <source>
        <strain evidence="2">AG-3</strain>
    </source>
</reference>
<sequence length="161" mass="18944">MRLQILNLHLIRSHRRLLLLLSMRVRNRARSRVGSYMVRWVFGAPTLLMFLRSLWSRRVRLKIMTSRLLRSRSTPQWHLGGTKGSKKRSNLRRKIFTQISHQKKKSPRKMKKQSTLRFPILSCRHPLNRCVPQPKTGGCPSQCSRYRPSCLQYPKSLDAGP</sequence>
<accession>X8JNQ1</accession>